<dbReference type="EMBL" id="VIIS01001783">
    <property type="protein sequence ID" value="KAF0292944.1"/>
    <property type="molecule type" value="Genomic_DNA"/>
</dbReference>
<keyword evidence="2" id="KW-0812">Transmembrane</keyword>
<dbReference type="OrthoDB" id="10033661at2759"/>
<evidence type="ECO:0000313" key="3">
    <source>
        <dbReference type="EMBL" id="KAF0292944.1"/>
    </source>
</evidence>
<dbReference type="InterPro" id="IPR053291">
    <property type="entry name" value="Ommatidial_diff-associated"/>
</dbReference>
<protein>
    <submittedName>
        <fullName evidence="3">Protein tincar</fullName>
    </submittedName>
</protein>
<dbReference type="Proteomes" id="UP000440578">
    <property type="component" value="Unassembled WGS sequence"/>
</dbReference>
<feature type="compositionally biased region" description="Low complexity" evidence="1">
    <location>
        <begin position="565"/>
        <end position="577"/>
    </location>
</feature>
<keyword evidence="4" id="KW-1185">Reference proteome</keyword>
<feature type="transmembrane region" description="Helical" evidence="2">
    <location>
        <begin position="35"/>
        <end position="54"/>
    </location>
</feature>
<feature type="transmembrane region" description="Helical" evidence="2">
    <location>
        <begin position="194"/>
        <end position="215"/>
    </location>
</feature>
<evidence type="ECO:0000313" key="4">
    <source>
        <dbReference type="Proteomes" id="UP000440578"/>
    </source>
</evidence>
<feature type="compositionally biased region" description="Pro residues" evidence="1">
    <location>
        <begin position="507"/>
        <end position="521"/>
    </location>
</feature>
<organism evidence="3 4">
    <name type="scientific">Amphibalanus amphitrite</name>
    <name type="common">Striped barnacle</name>
    <name type="synonym">Balanus amphitrite</name>
    <dbReference type="NCBI Taxonomy" id="1232801"/>
    <lineage>
        <taxon>Eukaryota</taxon>
        <taxon>Metazoa</taxon>
        <taxon>Ecdysozoa</taxon>
        <taxon>Arthropoda</taxon>
        <taxon>Crustacea</taxon>
        <taxon>Multicrustacea</taxon>
        <taxon>Cirripedia</taxon>
        <taxon>Thoracica</taxon>
        <taxon>Thoracicalcarea</taxon>
        <taxon>Balanomorpha</taxon>
        <taxon>Balanoidea</taxon>
        <taxon>Balanidae</taxon>
        <taxon>Amphibalaninae</taxon>
        <taxon>Amphibalanus</taxon>
    </lineage>
</organism>
<feature type="region of interest" description="Disordered" evidence="1">
    <location>
        <begin position="475"/>
        <end position="523"/>
    </location>
</feature>
<proteinExistence type="predicted"/>
<feature type="transmembrane region" description="Helical" evidence="2">
    <location>
        <begin position="107"/>
        <end position="129"/>
    </location>
</feature>
<reference evidence="3 4" key="1">
    <citation type="submission" date="2019-07" db="EMBL/GenBank/DDBJ databases">
        <title>Draft genome assembly of a fouling barnacle, Amphibalanus amphitrite (Darwin, 1854): The first reference genome for Thecostraca.</title>
        <authorList>
            <person name="Kim W."/>
        </authorList>
    </citation>
    <scope>NUCLEOTIDE SEQUENCE [LARGE SCALE GENOMIC DNA]</scope>
    <source>
        <strain evidence="3">SNU_AA5</strain>
        <tissue evidence="3">Soma without cirri and trophi</tissue>
    </source>
</reference>
<feature type="transmembrane region" description="Helical" evidence="2">
    <location>
        <begin position="66"/>
        <end position="87"/>
    </location>
</feature>
<accession>A0A6A4VMZ0</accession>
<evidence type="ECO:0000256" key="1">
    <source>
        <dbReference type="SAM" id="MobiDB-lite"/>
    </source>
</evidence>
<sequence length="577" mass="62866">MTVVATAPPPALVLDPVSGYVRQPATLLVSPQTLHLAGALLVLAIRYAAVFWDTQRALAAVFSAQLLLSGAHLLLSLCGFSVLYKIHVYGGAELLRLPDPLLLNAPLTALLFGLSGALVLISGATVYLYGFQKLAAFVATYRRELPELAESRCRLWGYFSHSAALCLLLAVGVADGPLLYELSAVYRASLDPACLIAVIGAIAHHFLWVLLWLALTLRHRWQFKLKVEAARVAVPDAPHVHLVHEVALRRERGEATPLLVVGNSGAFSVTEPMAQNLILGVATRRCGPSKAVPMAPLHAASGRQSMAARRQAREAEEEEEERYVQLPRHPQQRRSRVTFEREGSFRRCGGYQAVPTEDGRERSPMYHQPEDGEYASLYKSQQQLRRAAACDGHGASRQPLLPHRYAIRPPPESVYMARAELPPPPVRRANSFEALPRAADGPQRSFSFRNRSAGGRRIANTEPKVAFDLRTTVIGESPPPPRAQMPSANSAFSPPEPTIAETALNHLPPPPPSMLPPPPSPLRLYEDAERINALGDMPRMRSPRSIGVINQLNTSGSKRDSANFSMSVSSGSDSGST</sequence>
<evidence type="ECO:0000256" key="2">
    <source>
        <dbReference type="SAM" id="Phobius"/>
    </source>
</evidence>
<comment type="caution">
    <text evidence="3">The sequence shown here is derived from an EMBL/GenBank/DDBJ whole genome shotgun (WGS) entry which is preliminary data.</text>
</comment>
<dbReference type="PANTHER" id="PTHR21579:SF20">
    <property type="entry name" value="PROTEIN TINCAR"/>
    <property type="match status" value="1"/>
</dbReference>
<gene>
    <name evidence="3" type="primary">tinc_0</name>
    <name evidence="3" type="ORF">FJT64_009142</name>
</gene>
<keyword evidence="2" id="KW-1133">Transmembrane helix</keyword>
<name>A0A6A4VMZ0_AMPAM</name>
<feature type="region of interest" description="Disordered" evidence="1">
    <location>
        <begin position="552"/>
        <end position="577"/>
    </location>
</feature>
<dbReference type="PANTHER" id="PTHR21579">
    <property type="entry name" value="PROTEIN TINCAR"/>
    <property type="match status" value="1"/>
</dbReference>
<feature type="transmembrane region" description="Helical" evidence="2">
    <location>
        <begin position="155"/>
        <end position="174"/>
    </location>
</feature>
<dbReference type="AlphaFoldDB" id="A0A6A4VMZ0"/>
<keyword evidence="2" id="KW-0472">Membrane</keyword>